<proteinExistence type="inferred from homology"/>
<comment type="similarity">
    <text evidence="1">Belongs to the TRAFAC class TrmE-Era-EngA-EngB-Septin-like GTPase superfamily. AIG1/Toc34/Toc159-like paraseptin GTPase family. IAN subfamily.</text>
</comment>
<evidence type="ECO:0000256" key="3">
    <source>
        <dbReference type="ARBA" id="ARBA00023134"/>
    </source>
</evidence>
<evidence type="ECO:0000313" key="7">
    <source>
        <dbReference type="Proteomes" id="UP000727407"/>
    </source>
</evidence>
<organism evidence="6 7">
    <name type="scientific">Clarias magur</name>
    <name type="common">Asian catfish</name>
    <name type="synonym">Macropteronotus magur</name>
    <dbReference type="NCBI Taxonomy" id="1594786"/>
    <lineage>
        <taxon>Eukaryota</taxon>
        <taxon>Metazoa</taxon>
        <taxon>Chordata</taxon>
        <taxon>Craniata</taxon>
        <taxon>Vertebrata</taxon>
        <taxon>Euteleostomi</taxon>
        <taxon>Actinopterygii</taxon>
        <taxon>Neopterygii</taxon>
        <taxon>Teleostei</taxon>
        <taxon>Ostariophysi</taxon>
        <taxon>Siluriformes</taxon>
        <taxon>Clariidae</taxon>
        <taxon>Clarias</taxon>
    </lineage>
</organism>
<dbReference type="Gene3D" id="3.40.50.300">
    <property type="entry name" value="P-loop containing nucleotide triphosphate hydrolases"/>
    <property type="match status" value="1"/>
</dbReference>
<dbReference type="InterPro" id="IPR006703">
    <property type="entry name" value="G_AIG1"/>
</dbReference>
<name>A0A8J4XEF9_CLAMG</name>
<dbReference type="SUPFAM" id="SSF52540">
    <property type="entry name" value="P-loop containing nucleoside triphosphate hydrolases"/>
    <property type="match status" value="1"/>
</dbReference>
<feature type="domain" description="AIG1-type G" evidence="5">
    <location>
        <begin position="10"/>
        <end position="209"/>
    </location>
</feature>
<dbReference type="FunFam" id="3.40.50.300:FF:000366">
    <property type="entry name" value="GTPase, IMAP family member 2"/>
    <property type="match status" value="1"/>
</dbReference>
<comment type="caution">
    <text evidence="6">The sequence shown here is derived from an EMBL/GenBank/DDBJ whole genome shotgun (WGS) entry which is preliminary data.</text>
</comment>
<evidence type="ECO:0000313" key="6">
    <source>
        <dbReference type="EMBL" id="KAF5905958.1"/>
    </source>
</evidence>
<evidence type="ECO:0000256" key="1">
    <source>
        <dbReference type="ARBA" id="ARBA00008535"/>
    </source>
</evidence>
<feature type="region of interest" description="Disordered" evidence="4">
    <location>
        <begin position="282"/>
        <end position="304"/>
    </location>
</feature>
<keyword evidence="3" id="KW-0342">GTP-binding</keyword>
<dbReference type="GO" id="GO:0005525">
    <property type="term" value="F:GTP binding"/>
    <property type="evidence" value="ECO:0007669"/>
    <property type="project" value="UniProtKB-KW"/>
</dbReference>
<evidence type="ECO:0000256" key="4">
    <source>
        <dbReference type="SAM" id="MobiDB-lite"/>
    </source>
</evidence>
<dbReference type="EMBL" id="QNUK01000038">
    <property type="protein sequence ID" value="KAF5905958.1"/>
    <property type="molecule type" value="Genomic_DNA"/>
</dbReference>
<evidence type="ECO:0000256" key="2">
    <source>
        <dbReference type="ARBA" id="ARBA00022741"/>
    </source>
</evidence>
<dbReference type="PROSITE" id="PS51720">
    <property type="entry name" value="G_AIG1"/>
    <property type="match status" value="1"/>
</dbReference>
<dbReference type="Pfam" id="PF04548">
    <property type="entry name" value="AIG1"/>
    <property type="match status" value="1"/>
</dbReference>
<keyword evidence="2" id="KW-0547">Nucleotide-binding</keyword>
<dbReference type="PANTHER" id="PTHR10903:SF186">
    <property type="entry name" value="GTPASE IMAP FAMILY MEMBER 4-LIKE-RELATED"/>
    <property type="match status" value="1"/>
</dbReference>
<keyword evidence="7" id="KW-1185">Reference proteome</keyword>
<evidence type="ECO:0000259" key="5">
    <source>
        <dbReference type="PROSITE" id="PS51720"/>
    </source>
</evidence>
<accession>A0A8J4XEF9</accession>
<gene>
    <name evidence="6" type="ORF">DAT39_004273</name>
</gene>
<reference evidence="6" key="1">
    <citation type="submission" date="2020-07" db="EMBL/GenBank/DDBJ databases">
        <title>Clarias magur genome sequencing, assembly and annotation.</title>
        <authorList>
            <person name="Kushwaha B."/>
            <person name="Kumar R."/>
            <person name="Das P."/>
            <person name="Joshi C.G."/>
            <person name="Kumar D."/>
            <person name="Nagpure N.S."/>
            <person name="Pandey M."/>
            <person name="Agarwal S."/>
            <person name="Srivastava S."/>
            <person name="Singh M."/>
            <person name="Sahoo L."/>
            <person name="Jayasankar P."/>
            <person name="Meher P.K."/>
            <person name="Koringa P.G."/>
            <person name="Iquebal M.A."/>
            <person name="Das S.P."/>
            <person name="Bit A."/>
            <person name="Patnaik S."/>
            <person name="Patel N."/>
            <person name="Shah T.M."/>
            <person name="Hinsu A."/>
            <person name="Jena J.K."/>
        </authorList>
    </citation>
    <scope>NUCLEOTIDE SEQUENCE</scope>
    <source>
        <strain evidence="6">CIFAMagur01</strain>
        <tissue evidence="6">Testis</tissue>
    </source>
</reference>
<dbReference type="Proteomes" id="UP000727407">
    <property type="component" value="Unassembled WGS sequence"/>
</dbReference>
<protein>
    <submittedName>
        <fullName evidence="6">GTPase IMAP family member 8-like</fullName>
    </submittedName>
</protein>
<dbReference type="InterPro" id="IPR045058">
    <property type="entry name" value="GIMA/IAN/Toc"/>
</dbReference>
<dbReference type="PANTHER" id="PTHR10903">
    <property type="entry name" value="GTPASE, IMAP FAMILY MEMBER-RELATED"/>
    <property type="match status" value="1"/>
</dbReference>
<sequence length="349" mass="37578">MDVPLTASGRLHRTILLVGKTGAGKSSTGNSILGEMRFRSEISSSSVTSQSEVQHALVSGRSVSVVDTPGLLDTKLSRTRAAEEIGRSVYLSRPGPHAFLYVQPLTDRFTAQERKTLQKLDLIFGANLLNYMIVVFTFGDLLEDKPVEEFIEENAELKRLISLCDGRFHIVNNKLRKKQQVSELLEKIDRMVGENGGTHYTGEMFERAQKFKVFKEFFHQCNNSLLSAASVGYGGGALIGATVGRAVGGPVGAGIGASMGALLGVTTGFVIGVSKHAFEKPWESQSASHNGDEETSAALNTERTITQDQSVPLIQTSDKALKLGSSSGLIQTRHPSQSTPLAVVHTAGF</sequence>
<dbReference type="CDD" id="cd01852">
    <property type="entry name" value="AIG1"/>
    <property type="match status" value="1"/>
</dbReference>
<dbReference type="InterPro" id="IPR027417">
    <property type="entry name" value="P-loop_NTPase"/>
</dbReference>
<dbReference type="OrthoDB" id="8954335at2759"/>
<dbReference type="AlphaFoldDB" id="A0A8J4XEF9"/>